<dbReference type="RefSeq" id="XP_016453782.1">
    <property type="nucleotide sequence ID" value="XM_016598296.1"/>
</dbReference>
<accession>A0A1S3YP45</accession>
<dbReference type="InterPro" id="IPR023203">
    <property type="entry name" value="TTHA0068_sf"/>
</dbReference>
<dbReference type="OrthoDB" id="2020115at2759"/>
<sequence length="175" mass="20448">MANLPINLPKFKQILIPLSNFTNLSSHFFPYSNSKVHYQRQILKKNTTSYNYRLLSRRSFVEYEDEDYLNSENYSFQEAVALFNSRDYYRCHDVLEALWNESEEPIRTLLHGILQCAVGFHHLFNQNHKGAMMELGEGLSLLKGSGSGEELDYKGLLYADLYNIIVFPKKLFTYV</sequence>
<protein>
    <submittedName>
        <fullName evidence="1">Uncharacterized protein isoform X2</fullName>
    </submittedName>
</protein>
<evidence type="ECO:0000313" key="1">
    <source>
        <dbReference type="RefSeq" id="XP_016453782.1"/>
    </source>
</evidence>
<dbReference type="SUPFAM" id="SSF140663">
    <property type="entry name" value="TTHA0068-like"/>
    <property type="match status" value="1"/>
</dbReference>
<reference evidence="1" key="1">
    <citation type="submission" date="2025-08" db="UniProtKB">
        <authorList>
            <consortium name="RefSeq"/>
        </authorList>
    </citation>
    <scope>IDENTIFICATION</scope>
</reference>
<organism evidence="1">
    <name type="scientific">Nicotiana tabacum</name>
    <name type="common">Common tobacco</name>
    <dbReference type="NCBI Taxonomy" id="4097"/>
    <lineage>
        <taxon>Eukaryota</taxon>
        <taxon>Viridiplantae</taxon>
        <taxon>Streptophyta</taxon>
        <taxon>Embryophyta</taxon>
        <taxon>Tracheophyta</taxon>
        <taxon>Spermatophyta</taxon>
        <taxon>Magnoliopsida</taxon>
        <taxon>eudicotyledons</taxon>
        <taxon>Gunneridae</taxon>
        <taxon>Pentapetalae</taxon>
        <taxon>asterids</taxon>
        <taxon>lamiids</taxon>
        <taxon>Solanales</taxon>
        <taxon>Solanaceae</taxon>
        <taxon>Nicotianoideae</taxon>
        <taxon>Nicotianeae</taxon>
        <taxon>Nicotiana</taxon>
    </lineage>
</organism>
<dbReference type="InterPro" id="IPR005500">
    <property type="entry name" value="DUF309"/>
</dbReference>
<dbReference type="PANTHER" id="PTHR34796:SF1">
    <property type="entry name" value="EXPRESSED PROTEIN"/>
    <property type="match status" value="1"/>
</dbReference>
<dbReference type="Pfam" id="PF03745">
    <property type="entry name" value="DUF309"/>
    <property type="match status" value="1"/>
</dbReference>
<dbReference type="Gene3D" id="1.10.3450.10">
    <property type="entry name" value="TTHA0068-like"/>
    <property type="match status" value="1"/>
</dbReference>
<proteinExistence type="predicted"/>
<gene>
    <name evidence="1" type="primary">LOC107778100</name>
</gene>
<name>A0A1S3YP45_TOBAC</name>
<dbReference type="AlphaFoldDB" id="A0A1S3YP45"/>
<dbReference type="PANTHER" id="PTHR34796">
    <property type="entry name" value="EXPRESSED PROTEIN"/>
    <property type="match status" value="1"/>
</dbReference>